<dbReference type="Proteomes" id="UP001055811">
    <property type="component" value="Linkage Group LG06"/>
</dbReference>
<reference evidence="1 2" key="2">
    <citation type="journal article" date="2022" name="Mol. Ecol. Resour.">
        <title>The genomes of chicory, endive, great burdock and yacon provide insights into Asteraceae paleo-polyploidization history and plant inulin production.</title>
        <authorList>
            <person name="Fan W."/>
            <person name="Wang S."/>
            <person name="Wang H."/>
            <person name="Wang A."/>
            <person name="Jiang F."/>
            <person name="Liu H."/>
            <person name="Zhao H."/>
            <person name="Xu D."/>
            <person name="Zhang Y."/>
        </authorList>
    </citation>
    <scope>NUCLEOTIDE SEQUENCE [LARGE SCALE GENOMIC DNA]</scope>
    <source>
        <strain evidence="2">cv. Punajuju</strain>
        <tissue evidence="1">Leaves</tissue>
    </source>
</reference>
<evidence type="ECO:0000313" key="1">
    <source>
        <dbReference type="EMBL" id="KAI3721950.1"/>
    </source>
</evidence>
<organism evidence="1 2">
    <name type="scientific">Cichorium intybus</name>
    <name type="common">Chicory</name>
    <dbReference type="NCBI Taxonomy" id="13427"/>
    <lineage>
        <taxon>Eukaryota</taxon>
        <taxon>Viridiplantae</taxon>
        <taxon>Streptophyta</taxon>
        <taxon>Embryophyta</taxon>
        <taxon>Tracheophyta</taxon>
        <taxon>Spermatophyta</taxon>
        <taxon>Magnoliopsida</taxon>
        <taxon>eudicotyledons</taxon>
        <taxon>Gunneridae</taxon>
        <taxon>Pentapetalae</taxon>
        <taxon>asterids</taxon>
        <taxon>campanulids</taxon>
        <taxon>Asterales</taxon>
        <taxon>Asteraceae</taxon>
        <taxon>Cichorioideae</taxon>
        <taxon>Cichorieae</taxon>
        <taxon>Cichoriinae</taxon>
        <taxon>Cichorium</taxon>
    </lineage>
</organism>
<dbReference type="EMBL" id="CM042014">
    <property type="protein sequence ID" value="KAI3721950.1"/>
    <property type="molecule type" value="Genomic_DNA"/>
</dbReference>
<protein>
    <submittedName>
        <fullName evidence="1">Uncharacterized protein</fullName>
    </submittedName>
</protein>
<name>A0ACB9BIN1_CICIN</name>
<keyword evidence="2" id="KW-1185">Reference proteome</keyword>
<proteinExistence type="predicted"/>
<accession>A0ACB9BIN1</accession>
<gene>
    <name evidence="1" type="ORF">L2E82_32970</name>
</gene>
<comment type="caution">
    <text evidence="1">The sequence shown here is derived from an EMBL/GenBank/DDBJ whole genome shotgun (WGS) entry which is preliminary data.</text>
</comment>
<sequence length="78" mass="9236">MVSSLVVLVEVPSENLSAHCAIWRSVPNFYSTYYFYYRDLRRHGLRGRSINTRLSLVDEAVISIGRLKHYRRWTCNNQ</sequence>
<evidence type="ECO:0000313" key="2">
    <source>
        <dbReference type="Proteomes" id="UP001055811"/>
    </source>
</evidence>
<reference evidence="2" key="1">
    <citation type="journal article" date="2022" name="Mol. Ecol. Resour.">
        <title>The genomes of chicory, endive, great burdock and yacon provide insights into Asteraceae palaeo-polyploidization history and plant inulin production.</title>
        <authorList>
            <person name="Fan W."/>
            <person name="Wang S."/>
            <person name="Wang H."/>
            <person name="Wang A."/>
            <person name="Jiang F."/>
            <person name="Liu H."/>
            <person name="Zhao H."/>
            <person name="Xu D."/>
            <person name="Zhang Y."/>
        </authorList>
    </citation>
    <scope>NUCLEOTIDE SEQUENCE [LARGE SCALE GENOMIC DNA]</scope>
    <source>
        <strain evidence="2">cv. Punajuju</strain>
    </source>
</reference>